<proteinExistence type="predicted"/>
<accession>A0ABQ2PGI4</accession>
<reference evidence="5" key="1">
    <citation type="journal article" date="2019" name="Int. J. Syst. Evol. Microbiol.">
        <title>The Global Catalogue of Microorganisms (GCM) 10K type strain sequencing project: providing services to taxonomists for standard genome sequencing and annotation.</title>
        <authorList>
            <consortium name="The Broad Institute Genomics Platform"/>
            <consortium name="The Broad Institute Genome Sequencing Center for Infectious Disease"/>
            <person name="Wu L."/>
            <person name="Ma J."/>
        </authorList>
    </citation>
    <scope>NUCLEOTIDE SEQUENCE [LARGE SCALE GENOMIC DNA]</scope>
    <source>
        <strain evidence="5">CGMCC 1.8860</strain>
    </source>
</reference>
<dbReference type="InterPro" id="IPR050832">
    <property type="entry name" value="Bact_Acetyltransf"/>
</dbReference>
<sequence>MIRPANVADAPAIAAIHIAAWQAAYKQIIEPGFLASMNLEARIQRWQHNLTCGSGYLVSTLDHELTGWVGYGADNEVPPDCGAIRGLYIAPAHWRDGHGQALLAAALQALRQQGWRHAGLVVLQANQMARAFYEKHGFVTDGITQAHQVGEQTLPVLLYRRALD</sequence>
<dbReference type="Proteomes" id="UP000621859">
    <property type="component" value="Unassembled WGS sequence"/>
</dbReference>
<evidence type="ECO:0000259" key="3">
    <source>
        <dbReference type="PROSITE" id="PS51186"/>
    </source>
</evidence>
<dbReference type="Gene3D" id="3.40.630.30">
    <property type="match status" value="1"/>
</dbReference>
<dbReference type="InterPro" id="IPR000182">
    <property type="entry name" value="GNAT_dom"/>
</dbReference>
<dbReference type="PANTHER" id="PTHR43877">
    <property type="entry name" value="AMINOALKYLPHOSPHONATE N-ACETYLTRANSFERASE-RELATED-RELATED"/>
    <property type="match status" value="1"/>
</dbReference>
<evidence type="ECO:0000256" key="2">
    <source>
        <dbReference type="ARBA" id="ARBA00023315"/>
    </source>
</evidence>
<evidence type="ECO:0000313" key="5">
    <source>
        <dbReference type="Proteomes" id="UP000621859"/>
    </source>
</evidence>
<name>A0ABQ2PGI4_9NEIS</name>
<keyword evidence="2" id="KW-0012">Acyltransferase</keyword>
<evidence type="ECO:0000313" key="4">
    <source>
        <dbReference type="EMBL" id="GGP24665.1"/>
    </source>
</evidence>
<dbReference type="EMBL" id="BMLY01000001">
    <property type="protein sequence ID" value="GGP24665.1"/>
    <property type="molecule type" value="Genomic_DNA"/>
</dbReference>
<feature type="domain" description="N-acetyltransferase" evidence="3">
    <location>
        <begin position="1"/>
        <end position="164"/>
    </location>
</feature>
<dbReference type="SUPFAM" id="SSF55729">
    <property type="entry name" value="Acyl-CoA N-acyltransferases (Nat)"/>
    <property type="match status" value="1"/>
</dbReference>
<evidence type="ECO:0000256" key="1">
    <source>
        <dbReference type="ARBA" id="ARBA00022679"/>
    </source>
</evidence>
<protein>
    <submittedName>
        <fullName evidence="4">N-acetyltransferase</fullName>
    </submittedName>
</protein>
<gene>
    <name evidence="4" type="ORF">GCM10010971_04840</name>
</gene>
<keyword evidence="5" id="KW-1185">Reference proteome</keyword>
<organism evidence="4 5">
    <name type="scientific">Silvimonas amylolytica</name>
    <dbReference type="NCBI Taxonomy" id="449663"/>
    <lineage>
        <taxon>Bacteria</taxon>
        <taxon>Pseudomonadati</taxon>
        <taxon>Pseudomonadota</taxon>
        <taxon>Betaproteobacteria</taxon>
        <taxon>Neisseriales</taxon>
        <taxon>Chitinibacteraceae</taxon>
        <taxon>Silvimonas</taxon>
    </lineage>
</organism>
<dbReference type="Pfam" id="PF00583">
    <property type="entry name" value="Acetyltransf_1"/>
    <property type="match status" value="1"/>
</dbReference>
<keyword evidence="1" id="KW-0808">Transferase</keyword>
<dbReference type="InterPro" id="IPR016181">
    <property type="entry name" value="Acyl_CoA_acyltransferase"/>
</dbReference>
<dbReference type="RefSeq" id="WP_188688325.1">
    <property type="nucleotide sequence ID" value="NZ_BMLY01000001.1"/>
</dbReference>
<dbReference type="PROSITE" id="PS51186">
    <property type="entry name" value="GNAT"/>
    <property type="match status" value="1"/>
</dbReference>
<comment type="caution">
    <text evidence="4">The sequence shown here is derived from an EMBL/GenBank/DDBJ whole genome shotgun (WGS) entry which is preliminary data.</text>
</comment>